<dbReference type="Proteomes" id="UP000372533">
    <property type="component" value="Unassembled WGS sequence"/>
</dbReference>
<dbReference type="EMBL" id="CAAJVP010000003">
    <property type="protein sequence ID" value="VHX98651.1"/>
    <property type="molecule type" value="Genomic_DNA"/>
</dbReference>
<evidence type="ECO:0000313" key="2">
    <source>
        <dbReference type="EMBL" id="VHX98651.1"/>
    </source>
</evidence>
<dbReference type="Pfam" id="PF12725">
    <property type="entry name" value="DUF3810"/>
    <property type="match status" value="1"/>
</dbReference>
<keyword evidence="1" id="KW-0472">Membrane</keyword>
<name>A0AB74R0M3_CLODI</name>
<comment type="caution">
    <text evidence="2">The sequence shown here is derived from an EMBL/GenBank/DDBJ whole genome shotgun (WGS) entry which is preliminary data.</text>
</comment>
<feature type="transmembrane region" description="Helical" evidence="1">
    <location>
        <begin position="60"/>
        <end position="81"/>
    </location>
</feature>
<dbReference type="InterPro" id="IPR024294">
    <property type="entry name" value="DUF3810"/>
</dbReference>
<organism evidence="2 3">
    <name type="scientific">Clostridioides difficile</name>
    <name type="common">Peptoclostridium difficile</name>
    <dbReference type="NCBI Taxonomy" id="1496"/>
    <lineage>
        <taxon>Bacteria</taxon>
        <taxon>Bacillati</taxon>
        <taxon>Bacillota</taxon>
        <taxon>Clostridia</taxon>
        <taxon>Peptostreptococcales</taxon>
        <taxon>Peptostreptococcaceae</taxon>
        <taxon>Clostridioides</taxon>
    </lineage>
</organism>
<keyword evidence="1" id="KW-1133">Transmembrane helix</keyword>
<evidence type="ECO:0000256" key="1">
    <source>
        <dbReference type="SAM" id="Phobius"/>
    </source>
</evidence>
<reference evidence="2 3" key="1">
    <citation type="submission" date="2019-04" db="EMBL/GenBank/DDBJ databases">
        <authorList>
            <consortium name="Pathogen Informatics"/>
        </authorList>
    </citation>
    <scope>NUCLEOTIDE SEQUENCE [LARGE SCALE GENOMIC DNA]</scope>
    <source>
        <strain evidence="3">tl291</strain>
    </source>
</reference>
<dbReference type="AlphaFoldDB" id="A0AB74R0M3"/>
<dbReference type="RefSeq" id="WP_009893464.1">
    <property type="nucleotide sequence ID" value="NZ_BDSN01000018.1"/>
</dbReference>
<protein>
    <submittedName>
        <fullName evidence="2">Membrane protein</fullName>
    </submittedName>
</protein>
<proteinExistence type="predicted"/>
<gene>
    <name evidence="2" type="ORF">SAMEA1402366_00933</name>
</gene>
<accession>A0AB74R0M3</accession>
<sequence>MSKKTKYFSLILFPIALLLNFIASKVPNIVEKYYSQFIDKIIVQILSKVSGIFPFSLYEITMYIIVISIFLFLCCTLSTIFNKKKN</sequence>
<keyword evidence="1" id="KW-0812">Transmembrane</keyword>
<evidence type="ECO:0000313" key="3">
    <source>
        <dbReference type="Proteomes" id="UP000372533"/>
    </source>
</evidence>